<reference evidence="2 3" key="1">
    <citation type="submission" date="2024-04" db="EMBL/GenBank/DDBJ databases">
        <authorList>
            <person name="Waldvogel A.-M."/>
            <person name="Schoenle A."/>
        </authorList>
    </citation>
    <scope>NUCLEOTIDE SEQUENCE [LARGE SCALE GENOMIC DNA]</scope>
</reference>
<organism evidence="2 3">
    <name type="scientific">Knipowitschia caucasica</name>
    <name type="common">Caucasian dwarf goby</name>
    <name type="synonym">Pomatoschistus caucasicus</name>
    <dbReference type="NCBI Taxonomy" id="637954"/>
    <lineage>
        <taxon>Eukaryota</taxon>
        <taxon>Metazoa</taxon>
        <taxon>Chordata</taxon>
        <taxon>Craniata</taxon>
        <taxon>Vertebrata</taxon>
        <taxon>Euteleostomi</taxon>
        <taxon>Actinopterygii</taxon>
        <taxon>Neopterygii</taxon>
        <taxon>Teleostei</taxon>
        <taxon>Neoteleostei</taxon>
        <taxon>Acanthomorphata</taxon>
        <taxon>Gobiaria</taxon>
        <taxon>Gobiiformes</taxon>
        <taxon>Gobioidei</taxon>
        <taxon>Gobiidae</taxon>
        <taxon>Gobiinae</taxon>
        <taxon>Knipowitschia</taxon>
    </lineage>
</organism>
<feature type="compositionally biased region" description="Polar residues" evidence="1">
    <location>
        <begin position="22"/>
        <end position="35"/>
    </location>
</feature>
<dbReference type="Proteomes" id="UP001497482">
    <property type="component" value="Chromosome 6"/>
</dbReference>
<evidence type="ECO:0000256" key="1">
    <source>
        <dbReference type="SAM" id="MobiDB-lite"/>
    </source>
</evidence>
<keyword evidence="3" id="KW-1185">Reference proteome</keyword>
<dbReference type="EMBL" id="OZ035828">
    <property type="protein sequence ID" value="CAL1608037.1"/>
    <property type="molecule type" value="Genomic_DNA"/>
</dbReference>
<feature type="region of interest" description="Disordered" evidence="1">
    <location>
        <begin position="1"/>
        <end position="44"/>
    </location>
</feature>
<gene>
    <name evidence="2" type="ORF">KC01_LOCUS35028</name>
</gene>
<evidence type="ECO:0000313" key="2">
    <source>
        <dbReference type="EMBL" id="CAL1608037.1"/>
    </source>
</evidence>
<dbReference type="AlphaFoldDB" id="A0AAV2M3W9"/>
<evidence type="ECO:0000313" key="3">
    <source>
        <dbReference type="Proteomes" id="UP001497482"/>
    </source>
</evidence>
<name>A0AAV2M3W9_KNICA</name>
<sequence>MQRVRQAQGAGLRYDRPRELDSGTTGPESWTQVRQAQGAGLRYDRPRELDLDSSGFYWPRFNAGPTSVCESDCAPPLIALTFEDTRYGQL</sequence>
<protein>
    <submittedName>
        <fullName evidence="2">Uncharacterized protein</fullName>
    </submittedName>
</protein>
<proteinExistence type="predicted"/>
<accession>A0AAV2M3W9</accession>